<dbReference type="Proteomes" id="UP001316189">
    <property type="component" value="Chromosome"/>
</dbReference>
<evidence type="ECO:0000313" key="5">
    <source>
        <dbReference type="Proteomes" id="UP001316189"/>
    </source>
</evidence>
<feature type="transmembrane region" description="Helical" evidence="2">
    <location>
        <begin position="229"/>
        <end position="252"/>
    </location>
</feature>
<gene>
    <name evidence="4" type="ORF">NP064_00040</name>
</gene>
<feature type="compositionally biased region" description="Low complexity" evidence="1">
    <location>
        <begin position="39"/>
        <end position="91"/>
    </location>
</feature>
<evidence type="ECO:0000313" key="4">
    <source>
        <dbReference type="EMBL" id="UUI75365.1"/>
    </source>
</evidence>
<keyword evidence="2" id="KW-1133">Transmembrane helix</keyword>
<feature type="domain" description="DUF3566" evidence="3">
    <location>
        <begin position="211"/>
        <end position="328"/>
    </location>
</feature>
<feature type="compositionally biased region" description="Low complexity" evidence="1">
    <location>
        <begin position="173"/>
        <end position="187"/>
    </location>
</feature>
<name>A0ABY5KXX2_9CELL</name>
<dbReference type="Pfam" id="PF12089">
    <property type="entry name" value="DUF3566"/>
    <property type="match status" value="1"/>
</dbReference>
<accession>A0ABY5KXX2</accession>
<sequence>MKPSSHPTANSSGSAKAAEPQEGTAAAKSQPTTPATSKEAPAPTEARTAPAPTPRTSTSARPATSPRPATAKAEADGAAHAPGAAYAPTATREPVGSNGTASSTHDSGTDVPAGTDESEEPPSPLQVAVDSVTASLKKAASATSAAISSAKHPRPKDDTMSPSSSAANDHSETGAFAAAGAATATDAPPRPSTGARPSVGRPATIPAPGAPRRVRLAVSRVDPWSVMKLSFLLSVAIGIMIVVAAAVVWFTLDGLSVFAQIDTLVKEVLGSESDVNVLQYVEFQRIISAATLVAVVDVFLLTALSTIGAFLYNITASLVGGVHLTLTDE</sequence>
<feature type="compositionally biased region" description="Polar residues" evidence="1">
    <location>
        <begin position="97"/>
        <end position="106"/>
    </location>
</feature>
<keyword evidence="2" id="KW-0812">Transmembrane</keyword>
<feature type="compositionally biased region" description="Low complexity" evidence="1">
    <location>
        <begin position="134"/>
        <end position="150"/>
    </location>
</feature>
<reference evidence="4 5" key="1">
    <citation type="submission" date="2022-07" db="EMBL/GenBank/DDBJ databases">
        <title>Novel species in genus cellulomonas.</title>
        <authorList>
            <person name="Ye L."/>
        </authorList>
    </citation>
    <scope>NUCLEOTIDE SEQUENCE [LARGE SCALE GENOMIC DNA]</scope>
    <source>
        <strain evidence="5">zg-Y338</strain>
    </source>
</reference>
<dbReference type="RefSeq" id="WP_227568554.1">
    <property type="nucleotide sequence ID" value="NZ_CP101988.1"/>
</dbReference>
<evidence type="ECO:0000256" key="1">
    <source>
        <dbReference type="SAM" id="MobiDB-lite"/>
    </source>
</evidence>
<feature type="compositionally biased region" description="Polar residues" evidence="1">
    <location>
        <begin position="1"/>
        <end position="14"/>
    </location>
</feature>
<dbReference type="InterPro" id="IPR021949">
    <property type="entry name" value="DUF3566_TM"/>
</dbReference>
<organism evidence="4 5">
    <name type="scientific">Cellulomonas chengniuliangii</name>
    <dbReference type="NCBI Taxonomy" id="2968084"/>
    <lineage>
        <taxon>Bacteria</taxon>
        <taxon>Bacillati</taxon>
        <taxon>Actinomycetota</taxon>
        <taxon>Actinomycetes</taxon>
        <taxon>Micrococcales</taxon>
        <taxon>Cellulomonadaceae</taxon>
        <taxon>Cellulomonas</taxon>
    </lineage>
</organism>
<protein>
    <submittedName>
        <fullName evidence="4">DUF3566 domain-containing protein</fullName>
    </submittedName>
</protein>
<evidence type="ECO:0000259" key="3">
    <source>
        <dbReference type="Pfam" id="PF12089"/>
    </source>
</evidence>
<feature type="compositionally biased region" description="Polar residues" evidence="1">
    <location>
        <begin position="27"/>
        <end position="36"/>
    </location>
</feature>
<evidence type="ECO:0000256" key="2">
    <source>
        <dbReference type="SAM" id="Phobius"/>
    </source>
</evidence>
<feature type="transmembrane region" description="Helical" evidence="2">
    <location>
        <begin position="286"/>
        <end position="312"/>
    </location>
</feature>
<keyword evidence="2" id="KW-0472">Membrane</keyword>
<feature type="region of interest" description="Disordered" evidence="1">
    <location>
        <begin position="1"/>
        <end position="207"/>
    </location>
</feature>
<dbReference type="EMBL" id="CP101988">
    <property type="protein sequence ID" value="UUI75365.1"/>
    <property type="molecule type" value="Genomic_DNA"/>
</dbReference>
<proteinExistence type="predicted"/>
<keyword evidence="5" id="KW-1185">Reference proteome</keyword>